<protein>
    <submittedName>
        <fullName evidence="6">Putative membrane protein</fullName>
    </submittedName>
</protein>
<keyword evidence="7" id="KW-1185">Reference proteome</keyword>
<dbReference type="PANTHER" id="PTHR36460">
    <property type="entry name" value="UPF0132 DOMAIN PROTEIN (AFU_ORTHOLOGUE AFUA_3G10255)"/>
    <property type="match status" value="1"/>
</dbReference>
<name>A0A368VMM8_9BACL</name>
<comment type="caution">
    <text evidence="6">The sequence shown here is derived from an EMBL/GenBank/DDBJ whole genome shotgun (WGS) entry which is preliminary data.</text>
</comment>
<evidence type="ECO:0000256" key="5">
    <source>
        <dbReference type="SAM" id="Phobius"/>
    </source>
</evidence>
<feature type="transmembrane region" description="Helical" evidence="5">
    <location>
        <begin position="14"/>
        <end position="33"/>
    </location>
</feature>
<evidence type="ECO:0000256" key="1">
    <source>
        <dbReference type="ARBA" id="ARBA00004141"/>
    </source>
</evidence>
<proteinExistence type="predicted"/>
<dbReference type="Proteomes" id="UP000252415">
    <property type="component" value="Unassembled WGS sequence"/>
</dbReference>
<keyword evidence="2 5" id="KW-0812">Transmembrane</keyword>
<dbReference type="InterPro" id="IPR019109">
    <property type="entry name" value="MamF_MmsF"/>
</dbReference>
<evidence type="ECO:0000313" key="7">
    <source>
        <dbReference type="Proteomes" id="UP000252415"/>
    </source>
</evidence>
<evidence type="ECO:0000256" key="4">
    <source>
        <dbReference type="ARBA" id="ARBA00023136"/>
    </source>
</evidence>
<evidence type="ECO:0000313" key="6">
    <source>
        <dbReference type="EMBL" id="RCW42971.1"/>
    </source>
</evidence>
<organism evidence="6 7">
    <name type="scientific">Paenibacillus prosopidis</name>
    <dbReference type="NCBI Taxonomy" id="630520"/>
    <lineage>
        <taxon>Bacteria</taxon>
        <taxon>Bacillati</taxon>
        <taxon>Bacillota</taxon>
        <taxon>Bacilli</taxon>
        <taxon>Bacillales</taxon>
        <taxon>Paenibacillaceae</taxon>
        <taxon>Paenibacillus</taxon>
    </lineage>
</organism>
<feature type="transmembrane region" description="Helical" evidence="5">
    <location>
        <begin position="45"/>
        <end position="64"/>
    </location>
</feature>
<dbReference type="Pfam" id="PF09685">
    <property type="entry name" value="MamF_MmsF"/>
    <property type="match status" value="1"/>
</dbReference>
<keyword evidence="4 5" id="KW-0472">Membrane</keyword>
<dbReference type="PANTHER" id="PTHR36460:SF1">
    <property type="entry name" value="UPF0132 DOMAIN PROTEIN (AFU_ORTHOLOGUE AFUA_3G10255)"/>
    <property type="match status" value="1"/>
</dbReference>
<dbReference type="OrthoDB" id="2657448at2"/>
<dbReference type="GO" id="GO:0016020">
    <property type="term" value="C:membrane"/>
    <property type="evidence" value="ECO:0007669"/>
    <property type="project" value="UniProtKB-SubCell"/>
</dbReference>
<comment type="subcellular location">
    <subcellularLocation>
        <location evidence="1">Membrane</location>
        <topology evidence="1">Multi-pass membrane protein</topology>
    </subcellularLocation>
</comment>
<keyword evidence="3 5" id="KW-1133">Transmembrane helix</keyword>
<dbReference type="EMBL" id="QPJD01000014">
    <property type="protein sequence ID" value="RCW42971.1"/>
    <property type="molecule type" value="Genomic_DNA"/>
</dbReference>
<reference evidence="6 7" key="1">
    <citation type="submission" date="2018-07" db="EMBL/GenBank/DDBJ databases">
        <title>Genomic Encyclopedia of Type Strains, Phase III (KMG-III): the genomes of soil and plant-associated and newly described type strains.</title>
        <authorList>
            <person name="Whitman W."/>
        </authorList>
    </citation>
    <scope>NUCLEOTIDE SEQUENCE [LARGE SCALE GENOMIC DNA]</scope>
    <source>
        <strain evidence="6 7">CECT 7506</strain>
    </source>
</reference>
<dbReference type="RefSeq" id="WP_114382143.1">
    <property type="nucleotide sequence ID" value="NZ_QPJD01000014.1"/>
</dbReference>
<feature type="transmembrane region" description="Helical" evidence="5">
    <location>
        <begin position="70"/>
        <end position="91"/>
    </location>
</feature>
<accession>A0A368VMM8</accession>
<sequence>MHPDNSSTGLDPKVAGLLCYLGGFITGIIFLVLEKQSRFVKLHAVQSIVVSVVLIVLNILFGFIPIIGWILGLLLAPVAFILWIALMLLTLQGKLGKLPIIGDWSEQQANKF</sequence>
<evidence type="ECO:0000256" key="2">
    <source>
        <dbReference type="ARBA" id="ARBA00022692"/>
    </source>
</evidence>
<dbReference type="AlphaFoldDB" id="A0A368VMM8"/>
<gene>
    <name evidence="6" type="ORF">DFP97_11434</name>
</gene>
<evidence type="ECO:0000256" key="3">
    <source>
        <dbReference type="ARBA" id="ARBA00022989"/>
    </source>
</evidence>